<evidence type="ECO:0000256" key="3">
    <source>
        <dbReference type="SAM" id="MobiDB-lite"/>
    </source>
</evidence>
<keyword evidence="4" id="KW-0472">Membrane</keyword>
<evidence type="ECO:0000313" key="6">
    <source>
        <dbReference type="EMBL" id="GGI73789.1"/>
    </source>
</evidence>
<evidence type="ECO:0000256" key="1">
    <source>
        <dbReference type="ARBA" id="ARBA00023015"/>
    </source>
</evidence>
<accession>A0A917N7W4</accession>
<evidence type="ECO:0000256" key="2">
    <source>
        <dbReference type="ARBA" id="ARBA00023163"/>
    </source>
</evidence>
<dbReference type="Proteomes" id="UP001500220">
    <property type="component" value="Unassembled WGS sequence"/>
</dbReference>
<name>A0A917N7W4_9PSEU</name>
<reference evidence="5" key="4">
    <citation type="submission" date="2023-12" db="EMBL/GenBank/DDBJ databases">
        <authorList>
            <person name="Sun Q."/>
            <person name="Inoue M."/>
        </authorList>
    </citation>
    <scope>NUCLEOTIDE SEQUENCE</scope>
    <source>
        <strain evidence="5">JCM 10664</strain>
    </source>
</reference>
<keyword evidence="4" id="KW-0812">Transmembrane</keyword>
<dbReference type="Proteomes" id="UP000597989">
    <property type="component" value="Unassembled WGS sequence"/>
</dbReference>
<organism evidence="6 7">
    <name type="scientific">Saccharopolyspora thermophila</name>
    <dbReference type="NCBI Taxonomy" id="89367"/>
    <lineage>
        <taxon>Bacteria</taxon>
        <taxon>Bacillati</taxon>
        <taxon>Actinomycetota</taxon>
        <taxon>Actinomycetes</taxon>
        <taxon>Pseudonocardiales</taxon>
        <taxon>Pseudonocardiaceae</taxon>
        <taxon>Saccharopolyspora</taxon>
    </lineage>
</organism>
<feature type="transmembrane region" description="Helical" evidence="4">
    <location>
        <begin position="61"/>
        <end position="82"/>
    </location>
</feature>
<reference evidence="6" key="3">
    <citation type="submission" date="2020-09" db="EMBL/GenBank/DDBJ databases">
        <authorList>
            <person name="Sun Q."/>
            <person name="Zhou Y."/>
        </authorList>
    </citation>
    <scope>NUCLEOTIDE SEQUENCE</scope>
    <source>
        <strain evidence="6">CGMCC 4.7206</strain>
    </source>
</reference>
<gene>
    <name evidence="5" type="ORF">GCM10009545_41630</name>
    <name evidence="6" type="ORF">GCM10011581_08430</name>
</gene>
<dbReference type="AlphaFoldDB" id="A0A917N7W4"/>
<reference evidence="6 7" key="1">
    <citation type="journal article" date="2014" name="Int. J. Syst. Evol. Microbiol.">
        <title>Complete genome sequence of Corynebacterium casei LMG S-19264T (=DSM 44701T), isolated from a smear-ripened cheese.</title>
        <authorList>
            <consortium name="US DOE Joint Genome Institute (JGI-PGF)"/>
            <person name="Walter F."/>
            <person name="Albersmeier A."/>
            <person name="Kalinowski J."/>
            <person name="Ruckert C."/>
        </authorList>
    </citation>
    <scope>NUCLEOTIDE SEQUENCE [LARGE SCALE GENOMIC DNA]</scope>
    <source>
        <strain evidence="6 7">CGMCC 4.7206</strain>
    </source>
</reference>
<dbReference type="Gene3D" id="1.10.10.1320">
    <property type="entry name" value="Anti-sigma factor, zinc-finger domain"/>
    <property type="match status" value="1"/>
</dbReference>
<proteinExistence type="predicted"/>
<keyword evidence="2" id="KW-0804">Transcription</keyword>
<feature type="region of interest" description="Disordered" evidence="3">
    <location>
        <begin position="38"/>
        <end position="58"/>
    </location>
</feature>
<dbReference type="InterPro" id="IPR041916">
    <property type="entry name" value="Anti_sigma_zinc_sf"/>
</dbReference>
<evidence type="ECO:0008006" key="9">
    <source>
        <dbReference type="Google" id="ProtNLM"/>
    </source>
</evidence>
<keyword evidence="1" id="KW-0805">Transcription regulation</keyword>
<protein>
    <recommendedName>
        <fullName evidence="9">Zinc-finger domain-containing protein</fullName>
    </recommendedName>
</protein>
<evidence type="ECO:0000313" key="8">
    <source>
        <dbReference type="Proteomes" id="UP001500220"/>
    </source>
</evidence>
<sequence length="86" mass="9112">MLGGYATGALTDVEWLLMYTHLSECRHCRTELGRPDLPNRAAPQVIRPPAPGRARQPRPGWSVAVGLALVTALVAFGVGYALGVSG</sequence>
<comment type="caution">
    <text evidence="6">The sequence shown here is derived from an EMBL/GenBank/DDBJ whole genome shotgun (WGS) entry which is preliminary data.</text>
</comment>
<dbReference type="EMBL" id="BMMT01000002">
    <property type="protein sequence ID" value="GGI73789.1"/>
    <property type="molecule type" value="Genomic_DNA"/>
</dbReference>
<evidence type="ECO:0000256" key="4">
    <source>
        <dbReference type="SAM" id="Phobius"/>
    </source>
</evidence>
<evidence type="ECO:0000313" key="7">
    <source>
        <dbReference type="Proteomes" id="UP000597989"/>
    </source>
</evidence>
<dbReference type="EMBL" id="BAAAHC010000017">
    <property type="protein sequence ID" value="GAA0534687.1"/>
    <property type="molecule type" value="Genomic_DNA"/>
</dbReference>
<keyword evidence="4" id="KW-1133">Transmembrane helix</keyword>
<keyword evidence="8" id="KW-1185">Reference proteome</keyword>
<reference evidence="5 8" key="2">
    <citation type="journal article" date="2019" name="Int. J. Syst. Evol. Microbiol.">
        <title>The Global Catalogue of Microorganisms (GCM) 10K type strain sequencing project: providing services to taxonomists for standard genome sequencing and annotation.</title>
        <authorList>
            <consortium name="The Broad Institute Genomics Platform"/>
            <consortium name="The Broad Institute Genome Sequencing Center for Infectious Disease"/>
            <person name="Wu L."/>
            <person name="Ma J."/>
        </authorList>
    </citation>
    <scope>NUCLEOTIDE SEQUENCE [LARGE SCALE GENOMIC DNA]</scope>
    <source>
        <strain evidence="5 8">JCM 10664</strain>
    </source>
</reference>
<evidence type="ECO:0000313" key="5">
    <source>
        <dbReference type="EMBL" id="GAA0534687.1"/>
    </source>
</evidence>